<dbReference type="AlphaFoldDB" id="A0A5C6UMD7"/>
<protein>
    <submittedName>
        <fullName evidence="2">Uncharacterized protein</fullName>
    </submittedName>
</protein>
<accession>A0A5C6UMD7</accession>
<name>A0A5C6UMD7_9SPHN</name>
<gene>
    <name evidence="2" type="ORF">FSZ31_00445</name>
</gene>
<organism evidence="2 3">
    <name type="scientific">Flavisphingopyxis soli</name>
    <dbReference type="NCBI Taxonomy" id="2601267"/>
    <lineage>
        <taxon>Bacteria</taxon>
        <taxon>Pseudomonadati</taxon>
        <taxon>Pseudomonadota</taxon>
        <taxon>Alphaproteobacteria</taxon>
        <taxon>Sphingomonadales</taxon>
        <taxon>Sphingopyxidaceae</taxon>
        <taxon>Flavisphingopyxis</taxon>
    </lineage>
</organism>
<feature type="signal peptide" evidence="1">
    <location>
        <begin position="1"/>
        <end position="26"/>
    </location>
</feature>
<evidence type="ECO:0000313" key="2">
    <source>
        <dbReference type="EMBL" id="TXC73271.1"/>
    </source>
</evidence>
<comment type="caution">
    <text evidence="2">The sequence shown here is derived from an EMBL/GenBank/DDBJ whole genome shotgun (WGS) entry which is preliminary data.</text>
</comment>
<dbReference type="Proteomes" id="UP000321129">
    <property type="component" value="Unassembled WGS sequence"/>
</dbReference>
<keyword evidence="3" id="KW-1185">Reference proteome</keyword>
<reference evidence="2 3" key="1">
    <citation type="submission" date="2019-08" db="EMBL/GenBank/DDBJ databases">
        <title>Sphingorhabdus soil sp. nov., isolated from arctic soil.</title>
        <authorList>
            <person name="Liu Y."/>
        </authorList>
    </citation>
    <scope>NUCLEOTIDE SEQUENCE [LARGE SCALE GENOMIC DNA]</scope>
    <source>
        <strain evidence="2 3">D-2Q-5-6</strain>
    </source>
</reference>
<sequence length="353" mass="36118">MKTISLVLRSAAALLATVAATSAAQAATCGISGNATASPVLYDPFNPAGLPQTNVQLNLTRINGAGGQKTDIVSFYLKSNNSAADGTSIIPVSVTGDVNTAGTGLEIFYNYAATPPTVAPTSLNPTGANRFLKIEFTGNNAASDTAVVNFKITLPANLDLTATTNLPFDAIFACSTTGGGSPTQQTGQISNAVQFPVTVLSALQASYAGTALDFGEVGDKTTTQVLATPASYTTPSINRVSVRSSGPYSVTLSSQNSYRLTYPGGNLAMPNQVLNYKLMFLGQTRSNASPSFSPVTCLRAGVPASEADLLPVVATLLEGGFGKLVSANYADTLTVTIAPLLSGAPSQQNCPAL</sequence>
<keyword evidence="1" id="KW-0732">Signal</keyword>
<evidence type="ECO:0000313" key="3">
    <source>
        <dbReference type="Proteomes" id="UP000321129"/>
    </source>
</evidence>
<evidence type="ECO:0000256" key="1">
    <source>
        <dbReference type="SAM" id="SignalP"/>
    </source>
</evidence>
<dbReference type="OrthoDB" id="7182889at2"/>
<dbReference type="EMBL" id="VOPY01000001">
    <property type="protein sequence ID" value="TXC73271.1"/>
    <property type="molecule type" value="Genomic_DNA"/>
</dbReference>
<feature type="chain" id="PRO_5022940558" evidence="1">
    <location>
        <begin position="27"/>
        <end position="353"/>
    </location>
</feature>
<proteinExistence type="predicted"/>
<dbReference type="RefSeq" id="WP_147121109.1">
    <property type="nucleotide sequence ID" value="NZ_VOPY01000001.1"/>
</dbReference>